<feature type="compositionally biased region" description="Polar residues" evidence="1">
    <location>
        <begin position="254"/>
        <end position="263"/>
    </location>
</feature>
<feature type="region of interest" description="Disordered" evidence="1">
    <location>
        <begin position="1"/>
        <end position="197"/>
    </location>
</feature>
<proteinExistence type="predicted"/>
<feature type="compositionally biased region" description="Polar residues" evidence="1">
    <location>
        <begin position="156"/>
        <end position="197"/>
    </location>
</feature>
<comment type="caution">
    <text evidence="2">The sequence shown here is derived from an EMBL/GenBank/DDBJ whole genome shotgun (WGS) entry which is preliminary data.</text>
</comment>
<dbReference type="OrthoDB" id="419694at2759"/>
<feature type="compositionally biased region" description="Low complexity" evidence="1">
    <location>
        <begin position="297"/>
        <end position="311"/>
    </location>
</feature>
<accession>A0A8S3R8I5</accession>
<sequence>MDQPSGQRADAHQQGGFWRGDGNRNQRGRGRGRGRFDNDGGEYKQYNRDNNRQGKQSNNRGYYRQDNRQYNQEERHQSGFGRPTNSKRPNVQQQEDMTQGQNNFNDRARPIDKNNEDHMRDSSPDRQDRSRHKDKNDEDHTRDPSPDRSLPEHCIQENQGSSPDGTTQNQSPQVQNTGVSASQGMNTSGSQGINQQGFDNRNMEIDAQQGQGQVFYNKSHQEQDFRPQHNRGRGQQYNDYSDYSQGQDRDHQNQRYNRNQDGYHNQDRSQQHQRYDDRRDDYGRGQYQGHSDNNNSYQQGQRYNRGGYQQNNDRRQQGSWGEKSDIQLSKALSFILRHGAERQGYKMMPGEPGENGVISGMRQSCEVMIFINLETALKGQRLEFDENVKVVKVPIGGATGRKKIKFEDAVQNQDEEFVDAHGSGPDVILESSEEIITINDPDNSMSAVDYLMEKAVVAVHVELSEDGLRRITCVTEDKSYIFEVENNHYLMTSGKVAEFSIGPQNQRDQPK</sequence>
<feature type="compositionally biased region" description="Polar residues" evidence="1">
    <location>
        <begin position="83"/>
        <end position="105"/>
    </location>
</feature>
<dbReference type="Proteomes" id="UP000683360">
    <property type="component" value="Unassembled WGS sequence"/>
</dbReference>
<name>A0A8S3R8I5_MYTED</name>
<feature type="compositionally biased region" description="Basic and acidic residues" evidence="1">
    <location>
        <begin position="106"/>
        <end position="128"/>
    </location>
</feature>
<feature type="compositionally biased region" description="Basic and acidic residues" evidence="1">
    <location>
        <begin position="34"/>
        <end position="52"/>
    </location>
</feature>
<organism evidence="2 3">
    <name type="scientific">Mytilus edulis</name>
    <name type="common">Blue mussel</name>
    <dbReference type="NCBI Taxonomy" id="6550"/>
    <lineage>
        <taxon>Eukaryota</taxon>
        <taxon>Metazoa</taxon>
        <taxon>Spiralia</taxon>
        <taxon>Lophotrochozoa</taxon>
        <taxon>Mollusca</taxon>
        <taxon>Bivalvia</taxon>
        <taxon>Autobranchia</taxon>
        <taxon>Pteriomorphia</taxon>
        <taxon>Mytilida</taxon>
        <taxon>Mytiloidea</taxon>
        <taxon>Mytilidae</taxon>
        <taxon>Mytilinae</taxon>
        <taxon>Mytilus</taxon>
    </lineage>
</organism>
<protein>
    <recommendedName>
        <fullName evidence="4">2'-phosphotransferase</fullName>
    </recommendedName>
</protein>
<evidence type="ECO:0000313" key="2">
    <source>
        <dbReference type="EMBL" id="CAG2204087.1"/>
    </source>
</evidence>
<reference evidence="2" key="1">
    <citation type="submission" date="2021-03" db="EMBL/GenBank/DDBJ databases">
        <authorList>
            <person name="Bekaert M."/>
        </authorList>
    </citation>
    <scope>NUCLEOTIDE SEQUENCE</scope>
</reference>
<feature type="region of interest" description="Disordered" evidence="1">
    <location>
        <begin position="221"/>
        <end position="323"/>
    </location>
</feature>
<feature type="compositionally biased region" description="Basic and acidic residues" evidence="1">
    <location>
        <begin position="63"/>
        <end position="77"/>
    </location>
</feature>
<evidence type="ECO:0000256" key="1">
    <source>
        <dbReference type="SAM" id="MobiDB-lite"/>
    </source>
</evidence>
<dbReference type="AlphaFoldDB" id="A0A8S3R8I5"/>
<evidence type="ECO:0000313" key="3">
    <source>
        <dbReference type="Proteomes" id="UP000683360"/>
    </source>
</evidence>
<feature type="compositionally biased region" description="Polar residues" evidence="1">
    <location>
        <begin position="233"/>
        <end position="246"/>
    </location>
</feature>
<keyword evidence="3" id="KW-1185">Reference proteome</keyword>
<evidence type="ECO:0008006" key="4">
    <source>
        <dbReference type="Google" id="ProtNLM"/>
    </source>
</evidence>
<dbReference type="EMBL" id="CAJPWZ010000937">
    <property type="protein sequence ID" value="CAG2204087.1"/>
    <property type="molecule type" value="Genomic_DNA"/>
</dbReference>
<gene>
    <name evidence="2" type="ORF">MEDL_18579</name>
</gene>
<feature type="compositionally biased region" description="Basic and acidic residues" evidence="1">
    <location>
        <begin position="264"/>
        <end position="283"/>
    </location>
</feature>
<feature type="compositionally biased region" description="Basic and acidic residues" evidence="1">
    <location>
        <begin position="134"/>
        <end position="155"/>
    </location>
</feature>